<comment type="caution">
    <text evidence="7">The sequence shown here is derived from an EMBL/GenBank/DDBJ whole genome shotgun (WGS) entry which is preliminary data.</text>
</comment>
<evidence type="ECO:0000256" key="4">
    <source>
        <dbReference type="ARBA" id="ARBA00022519"/>
    </source>
</evidence>
<evidence type="ECO:0000256" key="3">
    <source>
        <dbReference type="ARBA" id="ARBA00022475"/>
    </source>
</evidence>
<keyword evidence="2" id="KW-0813">Transport</keyword>
<evidence type="ECO:0000313" key="7">
    <source>
        <dbReference type="EMBL" id="MBD1548571.1"/>
    </source>
</evidence>
<evidence type="ECO:0000256" key="1">
    <source>
        <dbReference type="ARBA" id="ARBA00004308"/>
    </source>
</evidence>
<dbReference type="AlphaFoldDB" id="A0A926S7E9"/>
<gene>
    <name evidence="7" type="ORF">HK439_20095</name>
</gene>
<dbReference type="Gene3D" id="3.40.190.10">
    <property type="entry name" value="Periplasmic binding protein-like II"/>
    <property type="match status" value="2"/>
</dbReference>
<dbReference type="PANTHER" id="PTHR30024">
    <property type="entry name" value="ALIPHATIC SULFONATES-BINDING PROTEIN-RELATED"/>
    <property type="match status" value="1"/>
</dbReference>
<dbReference type="Pfam" id="PF13379">
    <property type="entry name" value="NMT1_2"/>
    <property type="match status" value="1"/>
</dbReference>
<evidence type="ECO:0000256" key="2">
    <source>
        <dbReference type="ARBA" id="ARBA00022448"/>
    </source>
</evidence>
<evidence type="ECO:0000256" key="5">
    <source>
        <dbReference type="ARBA" id="ARBA00023136"/>
    </source>
</evidence>
<dbReference type="RefSeq" id="WP_190293261.1">
    <property type="nucleotide sequence ID" value="NZ_JABFCZ010000024.1"/>
</dbReference>
<reference evidence="7" key="1">
    <citation type="submission" date="2020-05" db="EMBL/GenBank/DDBJ databases">
        <title>Identification of trans-AT polyketide cluster in two marine bacteria, producers of a novel glutaramide-containing polyketide sesbanimide D and analogs.</title>
        <authorList>
            <person name="Kacar D."/>
            <person name="Rodriguez P."/>
            <person name="Canedo L."/>
            <person name="Gonzalez E."/>
            <person name="Galan B."/>
            <person name="De La Calle F."/>
            <person name="Garcia J.L."/>
        </authorList>
    </citation>
    <scope>NUCLEOTIDE SEQUENCE</scope>
    <source>
        <strain evidence="7">PHM038</strain>
    </source>
</reference>
<feature type="region of interest" description="Disordered" evidence="6">
    <location>
        <begin position="108"/>
        <end position="132"/>
    </location>
</feature>
<dbReference type="SUPFAM" id="SSF53850">
    <property type="entry name" value="Periplasmic binding protein-like II"/>
    <property type="match status" value="1"/>
</dbReference>
<evidence type="ECO:0000313" key="8">
    <source>
        <dbReference type="Proteomes" id="UP000598467"/>
    </source>
</evidence>
<keyword evidence="3" id="KW-1003">Cell membrane</keyword>
<dbReference type="PANTHER" id="PTHR30024:SF43">
    <property type="entry name" value="BLL4572 PROTEIN"/>
    <property type="match status" value="1"/>
</dbReference>
<evidence type="ECO:0000256" key="6">
    <source>
        <dbReference type="SAM" id="MobiDB-lite"/>
    </source>
</evidence>
<comment type="subcellular location">
    <subcellularLocation>
        <location evidence="1">Endomembrane system</location>
    </subcellularLocation>
</comment>
<dbReference type="EMBL" id="JABFCZ010000024">
    <property type="protein sequence ID" value="MBD1548571.1"/>
    <property type="molecule type" value="Genomic_DNA"/>
</dbReference>
<accession>A0A926S7E9</accession>
<protein>
    <submittedName>
        <fullName evidence="7">ABC transporter substrate-binding protein</fullName>
    </submittedName>
</protein>
<dbReference type="InterPro" id="IPR044527">
    <property type="entry name" value="NrtA/CpmA_ABC-bd_dom"/>
</dbReference>
<keyword evidence="5" id="KW-0472">Membrane</keyword>
<proteinExistence type="predicted"/>
<name>A0A926S7E9_9HYPH</name>
<organism evidence="7 8">
    <name type="scientific">Roseibium aggregatum</name>
    <dbReference type="NCBI Taxonomy" id="187304"/>
    <lineage>
        <taxon>Bacteria</taxon>
        <taxon>Pseudomonadati</taxon>
        <taxon>Pseudomonadota</taxon>
        <taxon>Alphaproteobacteria</taxon>
        <taxon>Hyphomicrobiales</taxon>
        <taxon>Stappiaceae</taxon>
        <taxon>Roseibium</taxon>
    </lineage>
</organism>
<dbReference type="GO" id="GO:0012505">
    <property type="term" value="C:endomembrane system"/>
    <property type="evidence" value="ECO:0007669"/>
    <property type="project" value="UniProtKB-SubCell"/>
</dbReference>
<dbReference type="CDD" id="cd13553">
    <property type="entry name" value="PBP2_NrtA_CpmA_like"/>
    <property type="match status" value="1"/>
</dbReference>
<dbReference type="Proteomes" id="UP000598467">
    <property type="component" value="Unassembled WGS sequence"/>
</dbReference>
<sequence length="394" mass="42451">MTRPSAKTVIAGFIPLLDSALLVAAARFGFAEEEGIDLKLVRETSWANIRDRISIGHFDVAHMLAPMPIAATLKLTSLAVPMLAPMTLGLGGNAITVSLPIWEEMKAHGADTRGDPGSTGQALPKTIGSRRNKSGDPLRFAVVHPFSGHAYELRYWLAAAGIDPDRDVEITVLPPPLMPDALLAGRIDGYCVGEPWNTISVQNRLGRIVTFKDAIWPASPEKVLGVTQSWADHNAETLQALIRALVKAADWCADWDNAEDLAHLLAAPDYLDCAPATCVPALTGKLQLETGLMLEVPGFLSFAGPDALCPTGADGLWFYSQMVRWGQAAYSQQDAEKVVRTFDDRLFREALGTGAAGNDLSQAPKPLFDGVEYDPADLANYIASFPIRARPTPV</sequence>
<keyword evidence="4" id="KW-0997">Cell inner membrane</keyword>